<evidence type="ECO:0000256" key="5">
    <source>
        <dbReference type="ARBA" id="ARBA00022741"/>
    </source>
</evidence>
<organism evidence="13 14">
    <name type="scientific">Gibberella moniliformis (strain M3125 / FGSC 7600)</name>
    <name type="common">Maize ear and stalk rot fungus</name>
    <name type="synonym">Fusarium verticillioides</name>
    <dbReference type="NCBI Taxonomy" id="334819"/>
    <lineage>
        <taxon>Eukaryota</taxon>
        <taxon>Fungi</taxon>
        <taxon>Dikarya</taxon>
        <taxon>Ascomycota</taxon>
        <taxon>Pezizomycotina</taxon>
        <taxon>Sordariomycetes</taxon>
        <taxon>Hypocreomycetidae</taxon>
        <taxon>Hypocreales</taxon>
        <taxon>Nectriaceae</taxon>
        <taxon>Fusarium</taxon>
        <taxon>Fusarium fujikuroi species complex</taxon>
    </lineage>
</organism>
<feature type="domain" description="Protein kinase" evidence="12">
    <location>
        <begin position="642"/>
        <end position="927"/>
    </location>
</feature>
<dbReference type="VEuPathDB" id="FungiDB:FVEG_05195"/>
<dbReference type="PROSITE" id="PS00107">
    <property type="entry name" value="PROTEIN_KINASE_ATP"/>
    <property type="match status" value="1"/>
</dbReference>
<dbReference type="PANTHER" id="PTHR24056">
    <property type="entry name" value="CELL DIVISION PROTEIN KINASE"/>
    <property type="match status" value="1"/>
</dbReference>
<evidence type="ECO:0000256" key="8">
    <source>
        <dbReference type="ARBA" id="ARBA00047811"/>
    </source>
</evidence>
<evidence type="ECO:0000256" key="7">
    <source>
        <dbReference type="ARBA" id="ARBA00022840"/>
    </source>
</evidence>
<dbReference type="InterPro" id="IPR008271">
    <property type="entry name" value="Ser/Thr_kinase_AS"/>
</dbReference>
<feature type="compositionally biased region" description="Basic and acidic residues" evidence="11">
    <location>
        <begin position="104"/>
        <end position="142"/>
    </location>
</feature>
<dbReference type="GO" id="GO:0030332">
    <property type="term" value="F:cyclin binding"/>
    <property type="evidence" value="ECO:0007669"/>
    <property type="project" value="TreeGrafter"/>
</dbReference>
<dbReference type="PROSITE" id="PS00108">
    <property type="entry name" value="PROTEIN_KINASE_ST"/>
    <property type="match status" value="1"/>
</dbReference>
<keyword evidence="4" id="KW-0808">Transferase</keyword>
<feature type="compositionally biased region" description="Basic and acidic residues" evidence="11">
    <location>
        <begin position="560"/>
        <end position="581"/>
    </location>
</feature>
<feature type="compositionally biased region" description="Low complexity" evidence="11">
    <location>
        <begin position="530"/>
        <end position="543"/>
    </location>
</feature>
<evidence type="ECO:0000256" key="1">
    <source>
        <dbReference type="ARBA" id="ARBA00006485"/>
    </source>
</evidence>
<evidence type="ECO:0000256" key="4">
    <source>
        <dbReference type="ARBA" id="ARBA00022679"/>
    </source>
</evidence>
<feature type="compositionally biased region" description="Low complexity" evidence="11">
    <location>
        <begin position="286"/>
        <end position="297"/>
    </location>
</feature>
<feature type="binding site" evidence="10">
    <location>
        <position position="671"/>
    </location>
    <ligand>
        <name>ATP</name>
        <dbReference type="ChEBI" id="CHEBI:30616"/>
    </ligand>
</feature>
<evidence type="ECO:0000256" key="2">
    <source>
        <dbReference type="ARBA" id="ARBA00012425"/>
    </source>
</evidence>
<comment type="catalytic activity">
    <reaction evidence="9">
        <text>L-seryl-[protein] + ATP = O-phospho-L-seryl-[protein] + ADP + H(+)</text>
        <dbReference type="Rhea" id="RHEA:17989"/>
        <dbReference type="Rhea" id="RHEA-COMP:9863"/>
        <dbReference type="Rhea" id="RHEA-COMP:11604"/>
        <dbReference type="ChEBI" id="CHEBI:15378"/>
        <dbReference type="ChEBI" id="CHEBI:29999"/>
        <dbReference type="ChEBI" id="CHEBI:30616"/>
        <dbReference type="ChEBI" id="CHEBI:83421"/>
        <dbReference type="ChEBI" id="CHEBI:456216"/>
        <dbReference type="EC" id="2.7.11.22"/>
    </reaction>
</comment>
<feature type="compositionally biased region" description="Basic and acidic residues" evidence="11">
    <location>
        <begin position="40"/>
        <end position="60"/>
    </location>
</feature>
<comment type="catalytic activity">
    <reaction evidence="8">
        <text>L-threonyl-[protein] + ATP = O-phospho-L-threonyl-[protein] + ADP + H(+)</text>
        <dbReference type="Rhea" id="RHEA:46608"/>
        <dbReference type="Rhea" id="RHEA-COMP:11060"/>
        <dbReference type="Rhea" id="RHEA-COMP:11605"/>
        <dbReference type="ChEBI" id="CHEBI:15378"/>
        <dbReference type="ChEBI" id="CHEBI:30013"/>
        <dbReference type="ChEBI" id="CHEBI:30616"/>
        <dbReference type="ChEBI" id="CHEBI:61977"/>
        <dbReference type="ChEBI" id="CHEBI:456216"/>
        <dbReference type="EC" id="2.7.11.22"/>
    </reaction>
</comment>
<dbReference type="FunFam" id="1.10.510.10:FF:000440">
    <property type="entry name" value="Serine/threonine-protein kinase bur1"/>
    <property type="match status" value="1"/>
</dbReference>
<evidence type="ECO:0000256" key="11">
    <source>
        <dbReference type="SAM" id="MobiDB-lite"/>
    </source>
</evidence>
<dbReference type="SUPFAM" id="SSF56112">
    <property type="entry name" value="Protein kinase-like (PK-like)"/>
    <property type="match status" value="1"/>
</dbReference>
<evidence type="ECO:0000256" key="3">
    <source>
        <dbReference type="ARBA" id="ARBA00022527"/>
    </source>
</evidence>
<feature type="compositionally biased region" description="Basic and acidic residues" evidence="11">
    <location>
        <begin position="951"/>
        <end position="998"/>
    </location>
</feature>
<proteinExistence type="inferred from homology"/>
<feature type="compositionally biased region" description="Basic and acidic residues" evidence="11">
    <location>
        <begin position="239"/>
        <end position="248"/>
    </location>
</feature>
<dbReference type="PROSITE" id="PS50011">
    <property type="entry name" value="PROTEIN_KINASE_DOM"/>
    <property type="match status" value="1"/>
</dbReference>
<dbReference type="GeneID" id="30063204"/>
<keyword evidence="14" id="KW-1185">Reference proteome</keyword>
<dbReference type="Pfam" id="PF00069">
    <property type="entry name" value="Pkinase"/>
    <property type="match status" value="1"/>
</dbReference>
<dbReference type="STRING" id="334819.W7M8S1"/>
<dbReference type="EMBL" id="DS022247">
    <property type="protein sequence ID" value="EWG43945.1"/>
    <property type="molecule type" value="Genomic_DNA"/>
</dbReference>
<keyword evidence="3" id="KW-0723">Serine/threonine-protein kinase</keyword>
<feature type="compositionally biased region" description="Basic and acidic residues" evidence="11">
    <location>
        <begin position="462"/>
        <end position="479"/>
    </location>
</feature>
<evidence type="ECO:0000256" key="6">
    <source>
        <dbReference type="ARBA" id="ARBA00022777"/>
    </source>
</evidence>
<dbReference type="InterPro" id="IPR017441">
    <property type="entry name" value="Protein_kinase_ATP_BS"/>
</dbReference>
<feature type="region of interest" description="Disordered" evidence="11">
    <location>
        <begin position="1"/>
        <end position="610"/>
    </location>
</feature>
<accession>W7M8S1</accession>
<evidence type="ECO:0000256" key="10">
    <source>
        <dbReference type="PROSITE-ProRule" id="PRU10141"/>
    </source>
</evidence>
<dbReference type="GO" id="GO:0004693">
    <property type="term" value="F:cyclin-dependent protein serine/threonine kinase activity"/>
    <property type="evidence" value="ECO:0007669"/>
    <property type="project" value="UniProtKB-EC"/>
</dbReference>
<keyword evidence="5 10" id="KW-0547">Nucleotide-binding</keyword>
<dbReference type="InterPro" id="IPR011009">
    <property type="entry name" value="Kinase-like_dom_sf"/>
</dbReference>
<dbReference type="PANTHER" id="PTHR24056:SF546">
    <property type="entry name" value="CYCLIN-DEPENDENT KINASE 12"/>
    <property type="match status" value="1"/>
</dbReference>
<reference evidence="13 14" key="1">
    <citation type="journal article" date="2010" name="Nature">
        <title>Comparative genomics reveals mobile pathogenicity chromosomes in Fusarium.</title>
        <authorList>
            <person name="Ma L.J."/>
            <person name="van der Does H.C."/>
            <person name="Borkovich K.A."/>
            <person name="Coleman J.J."/>
            <person name="Daboussi M.J."/>
            <person name="Di Pietro A."/>
            <person name="Dufresne M."/>
            <person name="Freitag M."/>
            <person name="Grabherr M."/>
            <person name="Henrissat B."/>
            <person name="Houterman P.M."/>
            <person name="Kang S."/>
            <person name="Shim W.B."/>
            <person name="Woloshuk C."/>
            <person name="Xie X."/>
            <person name="Xu J.R."/>
            <person name="Antoniw J."/>
            <person name="Baker S.E."/>
            <person name="Bluhm B.H."/>
            <person name="Breakspear A."/>
            <person name="Brown D.W."/>
            <person name="Butchko R.A."/>
            <person name="Chapman S."/>
            <person name="Coulson R."/>
            <person name="Coutinho P.M."/>
            <person name="Danchin E.G."/>
            <person name="Diener A."/>
            <person name="Gale L.R."/>
            <person name="Gardiner D.M."/>
            <person name="Goff S."/>
            <person name="Hammond-Kosack K.E."/>
            <person name="Hilburn K."/>
            <person name="Hua-Van A."/>
            <person name="Jonkers W."/>
            <person name="Kazan K."/>
            <person name="Kodira C.D."/>
            <person name="Koehrsen M."/>
            <person name="Kumar L."/>
            <person name="Lee Y.H."/>
            <person name="Li L."/>
            <person name="Manners J.M."/>
            <person name="Miranda-Saavedra D."/>
            <person name="Mukherjee M."/>
            <person name="Park G."/>
            <person name="Park J."/>
            <person name="Park S.Y."/>
            <person name="Proctor R.H."/>
            <person name="Regev A."/>
            <person name="Ruiz-Roldan M.C."/>
            <person name="Sain D."/>
            <person name="Sakthikumar S."/>
            <person name="Sykes S."/>
            <person name="Schwartz D.C."/>
            <person name="Turgeon B.G."/>
            <person name="Wapinski I."/>
            <person name="Yoder O."/>
            <person name="Young S."/>
            <person name="Zeng Q."/>
            <person name="Zhou S."/>
            <person name="Galagan J."/>
            <person name="Cuomo C.A."/>
            <person name="Kistler H.C."/>
            <person name="Rep M."/>
        </authorList>
    </citation>
    <scope>NUCLEOTIDE SEQUENCE [LARGE SCALE GENOMIC DNA]</scope>
    <source>
        <strain evidence="14">M3125 / FGSC 7600</strain>
    </source>
</reference>
<feature type="compositionally biased region" description="Basic residues" evidence="11">
    <location>
        <begin position="201"/>
        <end position="215"/>
    </location>
</feature>
<name>W7M8S1_GIBM7</name>
<feature type="compositionally biased region" description="Gly residues" evidence="11">
    <location>
        <begin position="431"/>
        <end position="448"/>
    </location>
</feature>
<comment type="similarity">
    <text evidence="1">Belongs to the protein kinase superfamily. CMGC Ser/Thr protein kinase family. CDC2/CDKX subfamily.</text>
</comment>
<dbReference type="Gene3D" id="3.30.200.20">
    <property type="entry name" value="Phosphorylase Kinase, domain 1"/>
    <property type="match status" value="1"/>
</dbReference>
<feature type="compositionally biased region" description="Basic residues" evidence="11">
    <location>
        <begin position="177"/>
        <end position="189"/>
    </location>
</feature>
<dbReference type="GO" id="GO:0008353">
    <property type="term" value="F:RNA polymerase II CTD heptapeptide repeat kinase activity"/>
    <property type="evidence" value="ECO:0007669"/>
    <property type="project" value="TreeGrafter"/>
</dbReference>
<gene>
    <name evidence="13" type="ORF">FVEG_05195</name>
</gene>
<dbReference type="InterPro" id="IPR050108">
    <property type="entry name" value="CDK"/>
</dbReference>
<dbReference type="Proteomes" id="UP000009096">
    <property type="component" value="Chromosome 3"/>
</dbReference>
<feature type="compositionally biased region" description="Polar residues" evidence="11">
    <location>
        <begin position="349"/>
        <end position="370"/>
    </location>
</feature>
<protein>
    <recommendedName>
        <fullName evidence="2">cyclin-dependent kinase</fullName>
        <ecNumber evidence="2">2.7.11.22</ecNumber>
    </recommendedName>
</protein>
<dbReference type="EC" id="2.7.11.22" evidence="2"/>
<feature type="compositionally biased region" description="Low complexity" evidence="11">
    <location>
        <begin position="391"/>
        <end position="408"/>
    </location>
</feature>
<dbReference type="GO" id="GO:0008024">
    <property type="term" value="C:cyclin/CDK positive transcription elongation factor complex"/>
    <property type="evidence" value="ECO:0007669"/>
    <property type="project" value="TreeGrafter"/>
</dbReference>
<dbReference type="SMART" id="SM00220">
    <property type="entry name" value="S_TKc"/>
    <property type="match status" value="1"/>
</dbReference>
<evidence type="ECO:0000259" key="12">
    <source>
        <dbReference type="PROSITE" id="PS50011"/>
    </source>
</evidence>
<dbReference type="OrthoDB" id="204883at2759"/>
<evidence type="ECO:0000313" key="14">
    <source>
        <dbReference type="Proteomes" id="UP000009096"/>
    </source>
</evidence>
<feature type="compositionally biased region" description="Basic and acidic residues" evidence="11">
    <location>
        <begin position="71"/>
        <end position="94"/>
    </location>
</feature>
<keyword evidence="6 13" id="KW-0418">Kinase</keyword>
<evidence type="ECO:0000256" key="9">
    <source>
        <dbReference type="ARBA" id="ARBA00048367"/>
    </source>
</evidence>
<sequence>MLNSPRPSGATDCERVTDVKAQGALMETASKPPRRRRHAAMRDERELNDQGEGARHERGMKPSQRSRSPRQIRDSRHDSDARRNRPLTRPEPHSSRRRRHSHDRNRDRASRLTPEASRRVPEVEDLIPRYRERHREIEEKPPRRSQSRSPGHDYISRASPSAAKRHRSRSPSLTISNRKRSRRNRSPKPRTRDISLESPSRKHARHSSRDRRKPSPRQEERSSKSPTRSRPRSPAKSDSGSRRADRDTQSQLDRPLPRSRSRSLTSEHHLASSRRARASSREDQRTSGLGRTSSRRQLPPRSPQASRGRRSREGSPGWRHSSRSDIDEDMASRNNLRGGYNPKYHQKSHISNDPYSPSPQHVSYHNSPSRSPYAPSRGGWNGHQPYPPQHPQGSSYGPPSGPSSHYHSNTTRSPPYAAPTGPMQQYPQGGSYRGGYRGGGFRGRGRGGFKNSHWNSGLPSRGHHDDLGNERFSNVDDHGNTGPEPMGVQEGVFQSHDELGEDSSQSVEDRANPLTTPNRPPPSGPGGSSGSKFSFAFKPSSKPVVTAPKPEISQKLNAAPRREPQPENRERDRARDQECEPPRSAPTEPASSRSRHERRHPPEGPKVAPRMRKVMKIMKRPKPRPTLPADLVDSESVFFRKPGNESVVGSGTYGKVFKGLNVYTKGMVALKRIRMEGERDGFPVTAIREIKLLQSLRHVNIVNLQEVMVEKNDCFMVFEYLSHDLTGLLNHPTFKLETAQKKDLAKQMFEGLDYLHTRGVLHRDIKAANILVSNEGVLKIADFGLARFYAKRHQLDYTNRVITIWYRSPELLLGETKYTAAVDVWSAACVMVEIFDRNAIFPGDGTELSQLEKIYNVMGTPNLKDWPNLIDMAWFELLRPTVKRRNVFAEKYRDKMSPAAFDLLSAMFHYDPAKRPSAAQVLQHAYFTEEAPVARQATELATHNDWHEFESKALRKENDRREREARKLAKETAGRDKEKDKKRFNEGTDQRDTKRLQVDKNGGNKPMPAVAPPNSTAEP</sequence>
<dbReference type="AlphaFoldDB" id="W7M8S1"/>
<dbReference type="InterPro" id="IPR000719">
    <property type="entry name" value="Prot_kinase_dom"/>
</dbReference>
<dbReference type="FunFam" id="3.30.200.20:FF:000270">
    <property type="entry name" value="Serine/threonine-protein kinase bur1"/>
    <property type="match status" value="1"/>
</dbReference>
<dbReference type="RefSeq" id="XP_018750136.1">
    <property type="nucleotide sequence ID" value="XM_018893297.1"/>
</dbReference>
<feature type="region of interest" description="Disordered" evidence="11">
    <location>
        <begin position="951"/>
        <end position="1019"/>
    </location>
</feature>
<evidence type="ECO:0000313" key="13">
    <source>
        <dbReference type="EMBL" id="EWG43945.1"/>
    </source>
</evidence>
<dbReference type="Gene3D" id="1.10.510.10">
    <property type="entry name" value="Transferase(Phosphotransferase) domain 1"/>
    <property type="match status" value="1"/>
</dbReference>
<dbReference type="GO" id="GO:0005524">
    <property type="term" value="F:ATP binding"/>
    <property type="evidence" value="ECO:0007669"/>
    <property type="project" value="UniProtKB-UniRule"/>
</dbReference>
<keyword evidence="7 10" id="KW-0067">ATP-binding</keyword>
<dbReference type="CDD" id="cd07840">
    <property type="entry name" value="STKc_CDK9_like"/>
    <property type="match status" value="1"/>
</dbReference>
<dbReference type="GO" id="GO:0032968">
    <property type="term" value="P:positive regulation of transcription elongation by RNA polymerase II"/>
    <property type="evidence" value="ECO:0007669"/>
    <property type="project" value="TreeGrafter"/>
</dbReference>
<dbReference type="eggNOG" id="KOG0600">
    <property type="taxonomic scope" value="Eukaryota"/>
</dbReference>
<dbReference type="KEGG" id="fvr:FVEG_05195"/>